<comment type="caution">
    <text evidence="2">The sequence shown here is derived from an EMBL/GenBank/DDBJ whole genome shotgun (WGS) entry which is preliminary data.</text>
</comment>
<feature type="compositionally biased region" description="Basic and acidic residues" evidence="1">
    <location>
        <begin position="187"/>
        <end position="196"/>
    </location>
</feature>
<dbReference type="AlphaFoldDB" id="A0A427B4X2"/>
<gene>
    <name evidence="2" type="ORF">B296_00001708</name>
</gene>
<evidence type="ECO:0000313" key="2">
    <source>
        <dbReference type="EMBL" id="RRT83523.1"/>
    </source>
</evidence>
<feature type="region of interest" description="Disordered" evidence="1">
    <location>
        <begin position="163"/>
        <end position="203"/>
    </location>
</feature>
<proteinExistence type="predicted"/>
<dbReference type="Proteomes" id="UP000287651">
    <property type="component" value="Unassembled WGS sequence"/>
</dbReference>
<organism evidence="2 3">
    <name type="scientific">Ensete ventricosum</name>
    <name type="common">Abyssinian banana</name>
    <name type="synonym">Musa ensete</name>
    <dbReference type="NCBI Taxonomy" id="4639"/>
    <lineage>
        <taxon>Eukaryota</taxon>
        <taxon>Viridiplantae</taxon>
        <taxon>Streptophyta</taxon>
        <taxon>Embryophyta</taxon>
        <taxon>Tracheophyta</taxon>
        <taxon>Spermatophyta</taxon>
        <taxon>Magnoliopsida</taxon>
        <taxon>Liliopsida</taxon>
        <taxon>Zingiberales</taxon>
        <taxon>Musaceae</taxon>
        <taxon>Ensete</taxon>
    </lineage>
</organism>
<name>A0A427B4X2_ENSVE</name>
<reference evidence="2 3" key="1">
    <citation type="journal article" date="2014" name="Agronomy (Basel)">
        <title>A Draft Genome Sequence for Ensete ventricosum, the Drought-Tolerant Tree Against Hunger.</title>
        <authorList>
            <person name="Harrison J."/>
            <person name="Moore K.A."/>
            <person name="Paszkiewicz K."/>
            <person name="Jones T."/>
            <person name="Grant M."/>
            <person name="Ambacheew D."/>
            <person name="Muzemil S."/>
            <person name="Studholme D.J."/>
        </authorList>
    </citation>
    <scope>NUCLEOTIDE SEQUENCE [LARGE SCALE GENOMIC DNA]</scope>
</reference>
<accession>A0A427B4X2</accession>
<protein>
    <submittedName>
        <fullName evidence="2">Uncharacterized protein</fullName>
    </submittedName>
</protein>
<dbReference type="EMBL" id="AMZH03000477">
    <property type="protein sequence ID" value="RRT83523.1"/>
    <property type="molecule type" value="Genomic_DNA"/>
</dbReference>
<evidence type="ECO:0000256" key="1">
    <source>
        <dbReference type="SAM" id="MobiDB-lite"/>
    </source>
</evidence>
<sequence>MHLDPTCPNPGRRQKKIPLFETGGLTLSPVSISVAGSTSVFPFLRPRLRSMFFFTSGSGHPPWSFCWFMQFCKGLVEMKDFSPLGSLVICYTGISPVYVDRWKQLRSVSTTASIARPPLSSYAHLFYGQQRKDKAEEQKVCRQARDFELFRWPGELGFRLRSRGSKDKLRSSPNSPMLKSGGLGTAEETRQRDYRCTDGSSSDASFATRRRAYGETRAVPLDRVFARLWEVHRSRLVGRTKVAVARVKDKDMGRGERELKRMRWMRARVKVATMKVDKCKIDEALW</sequence>
<evidence type="ECO:0000313" key="3">
    <source>
        <dbReference type="Proteomes" id="UP000287651"/>
    </source>
</evidence>